<evidence type="ECO:0000256" key="7">
    <source>
        <dbReference type="PIRSR" id="PIRSR001217-1"/>
    </source>
</evidence>
<evidence type="ECO:0000256" key="2">
    <source>
        <dbReference type="ARBA" id="ARBA00008683"/>
    </source>
</evidence>
<keyword evidence="8" id="KW-1133">Transmembrane helix</keyword>
<dbReference type="EMBL" id="QUZK01000025">
    <property type="protein sequence ID" value="RFF30987.1"/>
    <property type="molecule type" value="Genomic_DNA"/>
</dbReference>
<dbReference type="CDD" id="cd07023">
    <property type="entry name" value="S49_Sppa_N_C"/>
    <property type="match status" value="1"/>
</dbReference>
<name>A0A3E1KA49_9GAMM</name>
<dbReference type="NCBIfam" id="TIGR00706">
    <property type="entry name" value="SppA_dom"/>
    <property type="match status" value="1"/>
</dbReference>
<dbReference type="PANTHER" id="PTHR33209">
    <property type="entry name" value="PROTEASE 4"/>
    <property type="match status" value="1"/>
</dbReference>
<keyword evidence="8" id="KW-0812">Transmembrane</keyword>
<accession>A0A3E1KA49</accession>
<evidence type="ECO:0000313" key="10">
    <source>
        <dbReference type="EMBL" id="RFF30987.1"/>
    </source>
</evidence>
<comment type="caution">
    <text evidence="10">The sequence shown here is derived from an EMBL/GenBank/DDBJ whole genome shotgun (WGS) entry which is preliminary data.</text>
</comment>
<keyword evidence="4" id="KW-0378">Hydrolase</keyword>
<feature type="active site" description="Proton donor/acceptor" evidence="7">
    <location>
        <position position="205"/>
    </location>
</feature>
<dbReference type="Pfam" id="PF01343">
    <property type="entry name" value="Peptidase_S49"/>
    <property type="match status" value="2"/>
</dbReference>
<evidence type="ECO:0000256" key="5">
    <source>
        <dbReference type="ARBA" id="ARBA00022825"/>
    </source>
</evidence>
<dbReference type="GO" id="GO:0016020">
    <property type="term" value="C:membrane"/>
    <property type="evidence" value="ECO:0007669"/>
    <property type="project" value="UniProtKB-SubCell"/>
</dbReference>
<keyword evidence="11" id="KW-1185">Reference proteome</keyword>
<dbReference type="Gene3D" id="3.90.226.10">
    <property type="entry name" value="2-enoyl-CoA Hydratase, Chain A, domain 1"/>
    <property type="match status" value="3"/>
</dbReference>
<comment type="similarity">
    <text evidence="2">Belongs to the peptidase S49 family.</text>
</comment>
<feature type="transmembrane region" description="Helical" evidence="8">
    <location>
        <begin position="21"/>
        <end position="45"/>
    </location>
</feature>
<keyword evidence="5" id="KW-0720">Serine protease</keyword>
<protein>
    <submittedName>
        <fullName evidence="10">Signal peptide peptidase SppA</fullName>
    </submittedName>
</protein>
<evidence type="ECO:0000256" key="6">
    <source>
        <dbReference type="ARBA" id="ARBA00023136"/>
    </source>
</evidence>
<dbReference type="NCBIfam" id="TIGR00705">
    <property type="entry name" value="SppA_67K"/>
    <property type="match status" value="1"/>
</dbReference>
<dbReference type="SUPFAM" id="SSF52096">
    <property type="entry name" value="ClpP/crotonase"/>
    <property type="match status" value="2"/>
</dbReference>
<dbReference type="CDD" id="cd07018">
    <property type="entry name" value="S49_SppA_67K_type"/>
    <property type="match status" value="1"/>
</dbReference>
<keyword evidence="6 8" id="KW-0472">Membrane</keyword>
<organism evidence="10 11">
    <name type="scientific">Wenzhouxiangella sediminis</name>
    <dbReference type="NCBI Taxonomy" id="1792836"/>
    <lineage>
        <taxon>Bacteria</taxon>
        <taxon>Pseudomonadati</taxon>
        <taxon>Pseudomonadota</taxon>
        <taxon>Gammaproteobacteria</taxon>
        <taxon>Chromatiales</taxon>
        <taxon>Wenzhouxiangellaceae</taxon>
        <taxon>Wenzhouxiangella</taxon>
    </lineage>
</organism>
<dbReference type="InterPro" id="IPR004635">
    <property type="entry name" value="Pept_S49_SppA"/>
</dbReference>
<proteinExistence type="inferred from homology"/>
<evidence type="ECO:0000256" key="8">
    <source>
        <dbReference type="SAM" id="Phobius"/>
    </source>
</evidence>
<dbReference type="AlphaFoldDB" id="A0A3E1KA49"/>
<evidence type="ECO:0000259" key="9">
    <source>
        <dbReference type="Pfam" id="PF01343"/>
    </source>
</evidence>
<feature type="active site" description="Nucleophile" evidence="7">
    <location>
        <position position="406"/>
    </location>
</feature>
<dbReference type="GO" id="GO:0006465">
    <property type="term" value="P:signal peptide processing"/>
    <property type="evidence" value="ECO:0007669"/>
    <property type="project" value="InterPro"/>
</dbReference>
<reference evidence="10 11" key="1">
    <citation type="submission" date="2018-08" db="EMBL/GenBank/DDBJ databases">
        <title>Wenzhouxiangella salilacus sp. nov., a novel bacterium isolated from a saline lake in Xinjiang Province, China.</title>
        <authorList>
            <person name="Han S."/>
        </authorList>
    </citation>
    <scope>NUCLEOTIDE SEQUENCE [LARGE SCALE GENOMIC DNA]</scope>
    <source>
        <strain evidence="10 11">XDB06</strain>
    </source>
</reference>
<gene>
    <name evidence="10" type="primary">sppA</name>
    <name evidence="10" type="ORF">DZC52_06005</name>
</gene>
<dbReference type="PANTHER" id="PTHR33209:SF1">
    <property type="entry name" value="PEPTIDASE S49 DOMAIN-CONTAINING PROTEIN"/>
    <property type="match status" value="1"/>
</dbReference>
<evidence type="ECO:0000256" key="4">
    <source>
        <dbReference type="ARBA" id="ARBA00022801"/>
    </source>
</evidence>
<dbReference type="InterPro" id="IPR004634">
    <property type="entry name" value="Pept_S49_pIV"/>
</dbReference>
<dbReference type="RefSeq" id="WP_116650224.1">
    <property type="nucleotide sequence ID" value="NZ_QUZK01000025.1"/>
</dbReference>
<dbReference type="PIRSF" id="PIRSF001217">
    <property type="entry name" value="Protease_4_SppA"/>
    <property type="match status" value="1"/>
</dbReference>
<dbReference type="GO" id="GO:0008236">
    <property type="term" value="F:serine-type peptidase activity"/>
    <property type="evidence" value="ECO:0007669"/>
    <property type="project" value="UniProtKB-KW"/>
</dbReference>
<evidence type="ECO:0000313" key="11">
    <source>
        <dbReference type="Proteomes" id="UP000260351"/>
    </source>
</evidence>
<dbReference type="InterPro" id="IPR047272">
    <property type="entry name" value="S49_SppA_C"/>
</dbReference>
<dbReference type="InterPro" id="IPR002142">
    <property type="entry name" value="Peptidase_S49"/>
</dbReference>
<keyword evidence="3" id="KW-0645">Protease</keyword>
<dbReference type="OrthoDB" id="9764363at2"/>
<comment type="subcellular location">
    <subcellularLocation>
        <location evidence="1">Membrane</location>
    </subcellularLocation>
</comment>
<feature type="domain" description="Peptidase S49" evidence="9">
    <location>
        <begin position="389"/>
        <end position="539"/>
    </location>
</feature>
<evidence type="ECO:0000256" key="3">
    <source>
        <dbReference type="ARBA" id="ARBA00022670"/>
    </source>
</evidence>
<dbReference type="InterPro" id="IPR047217">
    <property type="entry name" value="S49_SppA_67K_type_N"/>
</dbReference>
<feature type="domain" description="Peptidase S49" evidence="9">
    <location>
        <begin position="137"/>
        <end position="291"/>
    </location>
</feature>
<sequence length="619" mass="68395">MTSNSRPNVLVRLWLGFWRGLTAFRMAVFNILFLIVLALVIRILFFSSDEIIVDAQTTLVIEPDGVVVEEYTGAPLDRAINEALGQELPETRLRDILAALEHAADDDRIVQVLVRTDKLWGLAPGMQTELADAFARFRESGKTVIAHGGMMMQSQYMLASMADEIWLDRDGMLLFDGYSQYRQYYAEGLDKLKVDVNLFRVGEYKSAMEPFIRNDMSEADRRATEAWLGDLWQNWLDRVALHRGLPVEVLVELTENFSDAVEAADGDLAAMALERGLVDRLVSRPELRAELANSGTGDPDTGFRQIDFETYAAASREWHPRADRVGIIVAQGAITEGNQPQGTIGSESTSRLIRQAARDDRIKAVVLRVNSGGGSAFASEVIRNELMALKESGKPVIVSMSNVAASGGYWIAMGADEVWAYPTTLTGSIGIFGFFPTFQDTLAQIGIHTDGVGTTPLSGALRADRELQEPARNLFQSFIEHGYREFITLVAEHRRMSVEEVDQVAQGRVWTGTQAQRRGLVDQLGTLEEAVASAARSAGIGEDYQVQYVERRLSAFEQFFVDMAGASIRMAGIDSMRGLAGWLPPGIGRQMIDELRLVFSQAESGRPGVMAHCLCEAPR</sequence>
<dbReference type="InterPro" id="IPR029045">
    <property type="entry name" value="ClpP/crotonase-like_dom_sf"/>
</dbReference>
<dbReference type="Gene3D" id="6.20.330.10">
    <property type="match status" value="1"/>
</dbReference>
<dbReference type="Proteomes" id="UP000260351">
    <property type="component" value="Unassembled WGS sequence"/>
</dbReference>
<evidence type="ECO:0000256" key="1">
    <source>
        <dbReference type="ARBA" id="ARBA00004370"/>
    </source>
</evidence>